<evidence type="ECO:0000256" key="1">
    <source>
        <dbReference type="SAM" id="MobiDB-lite"/>
    </source>
</evidence>
<dbReference type="EMBL" id="CAEZUP010000007">
    <property type="protein sequence ID" value="CAB4599605.1"/>
    <property type="molecule type" value="Genomic_DNA"/>
</dbReference>
<dbReference type="InterPro" id="IPR011200">
    <property type="entry name" value="UCP012608"/>
</dbReference>
<accession>A0A6J6GL37</accession>
<gene>
    <name evidence="2" type="ORF">UFOPK1835_00296</name>
</gene>
<name>A0A6J6GL37_9ZZZZ</name>
<sequence length="408" mass="43572">MAGILGGVDNKDPIDELAGLFRSLAHTDFAGYSPIYEELALAVARDRRVLGFVLDSAAPNSRRGRLPVLFFAATHDVILSRPTSPIAAIYRGEVEADPVAPFFQLVADDRDAIAERMRTRSVQTNEVGRSAAIAAAVALCTTGDFRSIGLVEIGPSAGLNLAFDSYRIDYTRGADFIGSTGPVDSPVHLSCELRGDLDIPLPGPDIAIDVRIGIDAAPIDITDPEQSRWLRACLWPGIPDRPDRLAAAIQLVGTAPPPILCGDAVTDLPGVLAALPEAIAPIVISTWALAYIPTAGRAQILHDLDELGARRDLTFITLEEPRFTPWGPEIEDLPEGIIANSETSTILAMRRWSGGVCESRVLAFVHPHGRWMHWIDQRSAIADGASEGEASAGTTTATDATTNGVRHG</sequence>
<organism evidence="2">
    <name type="scientific">freshwater metagenome</name>
    <dbReference type="NCBI Taxonomy" id="449393"/>
    <lineage>
        <taxon>unclassified sequences</taxon>
        <taxon>metagenomes</taxon>
        <taxon>ecological metagenomes</taxon>
    </lineage>
</organism>
<feature type="compositionally biased region" description="Low complexity" evidence="1">
    <location>
        <begin position="385"/>
        <end position="402"/>
    </location>
</feature>
<dbReference type="Pfam" id="PF10094">
    <property type="entry name" value="DUF2332"/>
    <property type="match status" value="1"/>
</dbReference>
<reference evidence="2" key="1">
    <citation type="submission" date="2020-05" db="EMBL/GenBank/DDBJ databases">
        <authorList>
            <person name="Chiriac C."/>
            <person name="Salcher M."/>
            <person name="Ghai R."/>
            <person name="Kavagutti S V."/>
        </authorList>
    </citation>
    <scope>NUCLEOTIDE SEQUENCE</scope>
</reference>
<proteinExistence type="predicted"/>
<evidence type="ECO:0000313" key="2">
    <source>
        <dbReference type="EMBL" id="CAB4599605.1"/>
    </source>
</evidence>
<feature type="region of interest" description="Disordered" evidence="1">
    <location>
        <begin position="385"/>
        <end position="408"/>
    </location>
</feature>
<dbReference type="AlphaFoldDB" id="A0A6J6GL37"/>
<protein>
    <submittedName>
        <fullName evidence="2">Unannotated protein</fullName>
    </submittedName>
</protein>